<dbReference type="AlphaFoldDB" id="A0A0P6XN20"/>
<dbReference type="Proteomes" id="UP000050514">
    <property type="component" value="Unassembled WGS sequence"/>
</dbReference>
<gene>
    <name evidence="1" type="ORF">AC812_04660</name>
</gene>
<accession>A0A0P6XN20</accession>
<organism evidence="1 2">
    <name type="scientific">Bellilinea caldifistulae</name>
    <dbReference type="NCBI Taxonomy" id="360411"/>
    <lineage>
        <taxon>Bacteria</taxon>
        <taxon>Bacillati</taxon>
        <taxon>Chloroflexota</taxon>
        <taxon>Anaerolineae</taxon>
        <taxon>Anaerolineales</taxon>
        <taxon>Anaerolineaceae</taxon>
        <taxon>Bellilinea</taxon>
    </lineage>
</organism>
<reference evidence="1 2" key="1">
    <citation type="submission" date="2015-07" db="EMBL/GenBank/DDBJ databases">
        <title>Draft genome of Bellilinea caldifistulae DSM 17877.</title>
        <authorList>
            <person name="Hemp J."/>
            <person name="Ward L.M."/>
            <person name="Pace L.A."/>
            <person name="Fischer W.W."/>
        </authorList>
    </citation>
    <scope>NUCLEOTIDE SEQUENCE [LARGE SCALE GENOMIC DNA]</scope>
    <source>
        <strain evidence="1 2">GOMI-1</strain>
    </source>
</reference>
<protein>
    <submittedName>
        <fullName evidence="1">Uncharacterized protein</fullName>
    </submittedName>
</protein>
<keyword evidence="2" id="KW-1185">Reference proteome</keyword>
<sequence length="91" mass="10214">MTTITLWEPEERPAYILHYGDVEVVGPTLAADEVICDMCLSDLPLRPVPVVDGDALCLECLTKVVPDWQSQVTPLLELIWRTQISEFQASE</sequence>
<name>A0A0P6XN20_9CHLR</name>
<dbReference type="OrthoDB" id="172422at2"/>
<evidence type="ECO:0000313" key="2">
    <source>
        <dbReference type="Proteomes" id="UP000050514"/>
    </source>
</evidence>
<dbReference type="EMBL" id="LGHJ01000011">
    <property type="protein sequence ID" value="KPL76617.1"/>
    <property type="molecule type" value="Genomic_DNA"/>
</dbReference>
<comment type="caution">
    <text evidence="1">The sequence shown here is derived from an EMBL/GenBank/DDBJ whole genome shotgun (WGS) entry which is preliminary data.</text>
</comment>
<proteinExistence type="predicted"/>
<dbReference type="STRING" id="360411.AC812_04660"/>
<dbReference type="RefSeq" id="WP_061919670.1">
    <property type="nucleotide sequence ID" value="NZ_DF967971.1"/>
</dbReference>
<evidence type="ECO:0000313" key="1">
    <source>
        <dbReference type="EMBL" id="KPL76617.1"/>
    </source>
</evidence>